<dbReference type="GO" id="GO:0005694">
    <property type="term" value="C:chromosome"/>
    <property type="evidence" value="ECO:0007669"/>
    <property type="project" value="TreeGrafter"/>
</dbReference>
<dbReference type="PROSITE" id="PS51194">
    <property type="entry name" value="HELICASE_CTER"/>
    <property type="match status" value="1"/>
</dbReference>
<evidence type="ECO:0000256" key="4">
    <source>
        <dbReference type="ARBA" id="ARBA00023125"/>
    </source>
</evidence>
<feature type="non-terminal residue" evidence="11">
    <location>
        <position position="1"/>
    </location>
</feature>
<feature type="domain" description="Helicase C-terminal" evidence="10">
    <location>
        <begin position="125"/>
        <end position="223"/>
    </location>
</feature>
<protein>
    <recommendedName>
        <fullName evidence="8">DNA 3'-5' helicase</fullName>
        <ecNumber evidence="8">5.6.2.4</ecNumber>
    </recommendedName>
</protein>
<sequence>MCFENKDFRDLLTNAEFTGDLAMVAVDEAHCISQWGGEFRPAYGRLSQLRSFVPTHIPFLATSATLPPAALQDVRAGLLLNPKSTYVVNLGNDRHNITMSVKTIKSRQDFDAVLPLLTRNGCPPALATDLLKTCIFVNSVPLSRELGRFIQNYVPAAFRSAIDMMFSLRTARAKRRVMKEFKQGDVRVLVATEAAGMGADIPDIEQVLQFAVPSSLSRWRQLL</sequence>
<keyword evidence="12" id="KW-1185">Reference proteome</keyword>
<dbReference type="Gene3D" id="3.40.50.300">
    <property type="entry name" value="P-loop containing nucleotide triphosphate hydrolases"/>
    <property type="match status" value="2"/>
</dbReference>
<evidence type="ECO:0000313" key="11">
    <source>
        <dbReference type="EMBL" id="KAJ2936360.1"/>
    </source>
</evidence>
<evidence type="ECO:0000256" key="8">
    <source>
        <dbReference type="ARBA" id="ARBA00034808"/>
    </source>
</evidence>
<dbReference type="PROSITE" id="PS51192">
    <property type="entry name" value="HELICASE_ATP_BIND_1"/>
    <property type="match status" value="1"/>
</dbReference>
<comment type="similarity">
    <text evidence="1">Belongs to the helicase family. RecQ subfamily.</text>
</comment>
<evidence type="ECO:0000313" key="12">
    <source>
        <dbReference type="Proteomes" id="UP001140091"/>
    </source>
</evidence>
<dbReference type="InterPro" id="IPR011545">
    <property type="entry name" value="DEAD/DEAH_box_helicase_dom"/>
</dbReference>
<keyword evidence="5" id="KW-0413">Isomerase</keyword>
<comment type="catalytic activity">
    <reaction evidence="7">
        <text>Couples ATP hydrolysis with the unwinding of duplex DNA by translocating in the 3'-5' direction.</text>
        <dbReference type="EC" id="5.6.2.4"/>
    </reaction>
</comment>
<dbReference type="PANTHER" id="PTHR13710:SF153">
    <property type="entry name" value="RECQ-LIKE DNA HELICASE BLM"/>
    <property type="match status" value="1"/>
</dbReference>
<evidence type="ECO:0000256" key="3">
    <source>
        <dbReference type="ARBA" id="ARBA00022840"/>
    </source>
</evidence>
<evidence type="ECO:0000259" key="9">
    <source>
        <dbReference type="PROSITE" id="PS51192"/>
    </source>
</evidence>
<keyword evidence="4" id="KW-0238">DNA-binding</keyword>
<dbReference type="GO" id="GO:0005737">
    <property type="term" value="C:cytoplasm"/>
    <property type="evidence" value="ECO:0007669"/>
    <property type="project" value="TreeGrafter"/>
</dbReference>
<evidence type="ECO:0000256" key="7">
    <source>
        <dbReference type="ARBA" id="ARBA00034617"/>
    </source>
</evidence>
<evidence type="ECO:0000259" key="10">
    <source>
        <dbReference type="PROSITE" id="PS51194"/>
    </source>
</evidence>
<dbReference type="GO" id="GO:0000724">
    <property type="term" value="P:double-strand break repair via homologous recombination"/>
    <property type="evidence" value="ECO:0007669"/>
    <property type="project" value="TreeGrafter"/>
</dbReference>
<dbReference type="GO" id="GO:0005634">
    <property type="term" value="C:nucleus"/>
    <property type="evidence" value="ECO:0007669"/>
    <property type="project" value="TreeGrafter"/>
</dbReference>
<comment type="caution">
    <text evidence="11">The sequence shown here is derived from an EMBL/GenBank/DDBJ whole genome shotgun (WGS) entry which is preliminary data.</text>
</comment>
<keyword evidence="6" id="KW-0539">Nucleus</keyword>
<gene>
    <name evidence="11" type="ORF">H1R20_g735</name>
</gene>
<dbReference type="GO" id="GO:0005524">
    <property type="term" value="F:ATP binding"/>
    <property type="evidence" value="ECO:0007669"/>
    <property type="project" value="UniProtKB-KW"/>
</dbReference>
<organism evidence="11 12">
    <name type="scientific">Candolleomyces eurysporus</name>
    <dbReference type="NCBI Taxonomy" id="2828524"/>
    <lineage>
        <taxon>Eukaryota</taxon>
        <taxon>Fungi</taxon>
        <taxon>Dikarya</taxon>
        <taxon>Basidiomycota</taxon>
        <taxon>Agaricomycotina</taxon>
        <taxon>Agaricomycetes</taxon>
        <taxon>Agaricomycetidae</taxon>
        <taxon>Agaricales</taxon>
        <taxon>Agaricineae</taxon>
        <taxon>Psathyrellaceae</taxon>
        <taxon>Candolleomyces</taxon>
    </lineage>
</organism>
<dbReference type="InterPro" id="IPR014001">
    <property type="entry name" value="Helicase_ATP-bd"/>
</dbReference>
<keyword evidence="2" id="KW-0547">Nucleotide-binding</keyword>
<proteinExistence type="inferred from homology"/>
<dbReference type="InterPro" id="IPR001650">
    <property type="entry name" value="Helicase_C-like"/>
</dbReference>
<dbReference type="OrthoDB" id="10261556at2759"/>
<evidence type="ECO:0000256" key="6">
    <source>
        <dbReference type="ARBA" id="ARBA00023242"/>
    </source>
</evidence>
<keyword evidence="3" id="KW-0067">ATP-binding</keyword>
<evidence type="ECO:0000256" key="2">
    <source>
        <dbReference type="ARBA" id="ARBA00022741"/>
    </source>
</evidence>
<dbReference type="AlphaFoldDB" id="A0A9W8JKG6"/>
<dbReference type="InterPro" id="IPR027417">
    <property type="entry name" value="P-loop_NTPase"/>
</dbReference>
<evidence type="ECO:0000256" key="1">
    <source>
        <dbReference type="ARBA" id="ARBA00005446"/>
    </source>
</evidence>
<dbReference type="Pfam" id="PF00271">
    <property type="entry name" value="Helicase_C"/>
    <property type="match status" value="1"/>
</dbReference>
<evidence type="ECO:0000256" key="5">
    <source>
        <dbReference type="ARBA" id="ARBA00023235"/>
    </source>
</evidence>
<reference evidence="11" key="1">
    <citation type="submission" date="2022-06" db="EMBL/GenBank/DDBJ databases">
        <title>Genome Sequence of Candolleomyces eurysporus.</title>
        <authorList>
            <person name="Buettner E."/>
        </authorList>
    </citation>
    <scope>NUCLEOTIDE SEQUENCE</scope>
    <source>
        <strain evidence="11">VTCC 930004</strain>
    </source>
</reference>
<dbReference type="GO" id="GO:0003677">
    <property type="term" value="F:DNA binding"/>
    <property type="evidence" value="ECO:0007669"/>
    <property type="project" value="UniProtKB-KW"/>
</dbReference>
<dbReference type="Proteomes" id="UP001140091">
    <property type="component" value="Unassembled WGS sequence"/>
</dbReference>
<name>A0A9W8JKG6_9AGAR</name>
<dbReference type="GO" id="GO:0009378">
    <property type="term" value="F:four-way junction helicase activity"/>
    <property type="evidence" value="ECO:0007669"/>
    <property type="project" value="TreeGrafter"/>
</dbReference>
<feature type="domain" description="Helicase ATP-binding" evidence="9">
    <location>
        <begin position="1"/>
        <end position="84"/>
    </location>
</feature>
<accession>A0A9W8JKG6</accession>
<dbReference type="EC" id="5.6.2.4" evidence="8"/>
<dbReference type="SUPFAM" id="SSF52540">
    <property type="entry name" value="P-loop containing nucleoside triphosphate hydrolases"/>
    <property type="match status" value="1"/>
</dbReference>
<dbReference type="Pfam" id="PF00270">
    <property type="entry name" value="DEAD"/>
    <property type="match status" value="1"/>
</dbReference>
<dbReference type="PANTHER" id="PTHR13710">
    <property type="entry name" value="DNA HELICASE RECQ FAMILY MEMBER"/>
    <property type="match status" value="1"/>
</dbReference>
<dbReference type="EMBL" id="JANBPK010000085">
    <property type="protein sequence ID" value="KAJ2936360.1"/>
    <property type="molecule type" value="Genomic_DNA"/>
</dbReference>
<dbReference type="GO" id="GO:0043138">
    <property type="term" value="F:3'-5' DNA helicase activity"/>
    <property type="evidence" value="ECO:0007669"/>
    <property type="project" value="UniProtKB-EC"/>
</dbReference>